<reference evidence="2" key="2">
    <citation type="submission" date="2025-09" db="UniProtKB">
        <authorList>
            <consortium name="Ensembl"/>
        </authorList>
    </citation>
    <scope>IDENTIFICATION</scope>
</reference>
<keyword evidence="3" id="KW-1185">Reference proteome</keyword>
<accession>A0A671PS49</accession>
<dbReference type="AlphaFoldDB" id="A0A671PS49"/>
<evidence type="ECO:0000313" key="2">
    <source>
        <dbReference type="Ensembl" id="ENSSANP00000061994.1"/>
    </source>
</evidence>
<feature type="coiled-coil region" evidence="1">
    <location>
        <begin position="11"/>
        <end position="38"/>
    </location>
</feature>
<evidence type="ECO:0000256" key="1">
    <source>
        <dbReference type="SAM" id="Coils"/>
    </source>
</evidence>
<dbReference type="InterPro" id="IPR028145">
    <property type="entry name" value="Synaptonemal_3"/>
</dbReference>
<dbReference type="Proteomes" id="UP000472260">
    <property type="component" value="Unassembled WGS sequence"/>
</dbReference>
<protein>
    <submittedName>
        <fullName evidence="2">Zgc:194246</fullName>
    </submittedName>
</protein>
<proteinExistence type="predicted"/>
<dbReference type="PANTHER" id="PTHR36686:SF1">
    <property type="entry name" value="SYNAPTONEMAL COMPLEX CENTRAL ELEMENT PROTEIN 3"/>
    <property type="match status" value="1"/>
</dbReference>
<dbReference type="PANTHER" id="PTHR36686">
    <property type="entry name" value="SYNAPTONEMAL COMPLEX CENTRAL ELEMENT PROTEIN 3"/>
    <property type="match status" value="1"/>
</dbReference>
<dbReference type="GO" id="GO:0007130">
    <property type="term" value="P:synaptonemal complex assembly"/>
    <property type="evidence" value="ECO:0007669"/>
    <property type="project" value="InterPro"/>
</dbReference>
<evidence type="ECO:0000313" key="3">
    <source>
        <dbReference type="Proteomes" id="UP000472260"/>
    </source>
</evidence>
<keyword evidence="1" id="KW-0175">Coiled coil</keyword>
<name>A0A671PS49_9TELE</name>
<dbReference type="GO" id="GO:0007283">
    <property type="term" value="P:spermatogenesis"/>
    <property type="evidence" value="ECO:0007669"/>
    <property type="project" value="InterPro"/>
</dbReference>
<sequence length="133" mass="15221">MSDDISSVQSCEDFSRERLQLNQHLEKMTEQMENLSVKLSRMAYDMVVLRTSPDPAESLKCLENEFLKCKAVICGPTDGQYKKAHPAAEEPNIPQEKFQMSFKCRTEASNRMMLLKLIELDLPELFGATIFVI</sequence>
<dbReference type="Ensembl" id="ENSSANT00000065932.1">
    <property type="protein sequence ID" value="ENSSANP00000061994.1"/>
    <property type="gene ID" value="ENSSANG00000030973.1"/>
</dbReference>
<dbReference type="Pfam" id="PF15191">
    <property type="entry name" value="Synaptonemal_3"/>
    <property type="match status" value="1"/>
</dbReference>
<reference evidence="2" key="1">
    <citation type="submission" date="2025-08" db="UniProtKB">
        <authorList>
            <consortium name="Ensembl"/>
        </authorList>
    </citation>
    <scope>IDENTIFICATION</scope>
</reference>
<dbReference type="GO" id="GO:0007131">
    <property type="term" value="P:reciprocal meiotic recombination"/>
    <property type="evidence" value="ECO:0007669"/>
    <property type="project" value="InterPro"/>
</dbReference>
<organism evidence="2 3">
    <name type="scientific">Sinocyclocheilus anshuiensis</name>
    <dbReference type="NCBI Taxonomy" id="1608454"/>
    <lineage>
        <taxon>Eukaryota</taxon>
        <taxon>Metazoa</taxon>
        <taxon>Chordata</taxon>
        <taxon>Craniata</taxon>
        <taxon>Vertebrata</taxon>
        <taxon>Euteleostomi</taxon>
        <taxon>Actinopterygii</taxon>
        <taxon>Neopterygii</taxon>
        <taxon>Teleostei</taxon>
        <taxon>Ostariophysi</taxon>
        <taxon>Cypriniformes</taxon>
        <taxon>Cyprinidae</taxon>
        <taxon>Cyprininae</taxon>
        <taxon>Sinocyclocheilus</taxon>
    </lineage>
</organism>